<organism evidence="1 2">
    <name type="scientific">Macrococcus armenti</name>
    <dbReference type="NCBI Taxonomy" id="2875764"/>
    <lineage>
        <taxon>Bacteria</taxon>
        <taxon>Bacillati</taxon>
        <taxon>Bacillota</taxon>
        <taxon>Bacilli</taxon>
        <taxon>Bacillales</taxon>
        <taxon>Staphylococcaceae</taxon>
        <taxon>Macrococcus</taxon>
    </lineage>
</organism>
<proteinExistence type="predicted"/>
<accession>A0ABY3ZX24</accession>
<keyword evidence="2" id="KW-1185">Reference proteome</keyword>
<dbReference type="EMBL" id="CP094348">
    <property type="protein sequence ID" value="UOB20904.1"/>
    <property type="molecule type" value="Genomic_DNA"/>
</dbReference>
<dbReference type="PANTHER" id="PTHR36436:SF6">
    <property type="entry name" value="SLL5081 PROTEIN"/>
    <property type="match status" value="1"/>
</dbReference>
<reference evidence="1" key="2">
    <citation type="submission" date="2022-04" db="EMBL/GenBank/DDBJ databases">
        <title>Antimicrobial genetic elements in methicillin-resistant Macrococcus armenti.</title>
        <authorList>
            <person name="Keller J.E."/>
            <person name="Schwendener S."/>
            <person name="Pantucek R."/>
            <person name="Perreten V."/>
        </authorList>
    </citation>
    <scope>NUCLEOTIDE SEQUENCE</scope>
    <source>
        <strain evidence="1">CCM 2609</strain>
    </source>
</reference>
<dbReference type="RefSeq" id="WP_243366192.1">
    <property type="nucleotide sequence ID" value="NZ_CP094348.1"/>
</dbReference>
<reference evidence="1" key="1">
    <citation type="submission" date="2022-03" db="EMBL/GenBank/DDBJ databases">
        <authorList>
            <person name="Vrbovska V."/>
            <person name="Kovarovic V."/>
            <person name="Botka T."/>
            <person name="Pantucek R."/>
        </authorList>
    </citation>
    <scope>NUCLEOTIDE SEQUENCE</scope>
    <source>
        <strain evidence="1">CCM 2609</strain>
    </source>
</reference>
<gene>
    <name evidence="1" type="ORF">MRZ06_02150</name>
</gene>
<dbReference type="Proteomes" id="UP000830343">
    <property type="component" value="Chromosome"/>
</dbReference>
<protein>
    <submittedName>
        <fullName evidence="1">YwqG family protein</fullName>
    </submittedName>
</protein>
<sequence length="274" mass="32096">MSSIDELLERYRLLTKKECIHIKTYEQVPTYVWESKFGGLPYLPHDAQSPTTQDGKQLHFVAQYHLDVLPKNKVGLPSKGMLQFWVLMDDVYGIDNNNHALNDKHRVIYYETVDKTVTREDVEKKYRHPDDEYFNPVINELSISFEIGENYMSFGDRDFGKVLQQLGVDLEQLSDEEQNKFWLTVNVEGHFIGGHPTHIQQDIRDTRLSEMINPSQMDYSKYDILLLQIDSELNEACTKDIILWGDCGNAHFYITKDDLAQCDFSKVMYDWNCY</sequence>
<name>A0ABY3ZX24_9STAP</name>
<dbReference type="Pfam" id="PF09234">
    <property type="entry name" value="DUF1963"/>
    <property type="match status" value="1"/>
</dbReference>
<dbReference type="Gene3D" id="2.30.320.10">
    <property type="entry name" value="YwqG-like"/>
    <property type="match status" value="1"/>
</dbReference>
<evidence type="ECO:0000313" key="1">
    <source>
        <dbReference type="EMBL" id="UOB20904.1"/>
    </source>
</evidence>
<dbReference type="PANTHER" id="PTHR36436">
    <property type="entry name" value="SLL5081 PROTEIN"/>
    <property type="match status" value="1"/>
</dbReference>
<evidence type="ECO:0000313" key="2">
    <source>
        <dbReference type="Proteomes" id="UP000830343"/>
    </source>
</evidence>
<dbReference type="InterPro" id="IPR015315">
    <property type="entry name" value="DUF1963"/>
</dbReference>
<dbReference type="InterPro" id="IPR035948">
    <property type="entry name" value="YwqG-like_sf"/>
</dbReference>
<dbReference type="SUPFAM" id="SSF103032">
    <property type="entry name" value="Hypothetical protein YwqG"/>
    <property type="match status" value="1"/>
</dbReference>